<name>A0A7G8PYK9_9VIRU</name>
<evidence type="ECO:0000313" key="1">
    <source>
        <dbReference type="EMBL" id="QNJ99615.1"/>
    </source>
</evidence>
<dbReference type="EMBL" id="MT270836">
    <property type="protein sequence ID" value="QNJ99615.1"/>
    <property type="molecule type" value="Genomic_RNA"/>
</dbReference>
<dbReference type="RefSeq" id="YP_010840041.1">
    <property type="nucleotide sequence ID" value="NC_078356.1"/>
</dbReference>
<accession>A0A7G8PYK9</accession>
<dbReference type="InterPro" id="IPR039434">
    <property type="entry name" value="NSs-like"/>
</dbReference>
<dbReference type="Proteomes" id="UP000677969">
    <property type="component" value="Genome"/>
</dbReference>
<dbReference type="KEGG" id="vg:80550454"/>
<organism evidence="1 2">
    <name type="scientific">Perkerra virus</name>
    <dbReference type="NCBI Taxonomy" id="2767010"/>
    <lineage>
        <taxon>Viruses</taxon>
        <taxon>Riboviria</taxon>
        <taxon>Orthornavirae</taxon>
        <taxon>Negarnaviricota</taxon>
        <taxon>Polyploviricotina</taxon>
        <taxon>Bunyaviricetes</taxon>
        <taxon>Hareavirales</taxon>
        <taxon>Phenuiviridae</taxon>
        <taxon>Phlebovirus</taxon>
        <taxon>Phlebovirus perkerraense</taxon>
    </lineage>
</organism>
<reference evidence="1" key="1">
    <citation type="journal article" date="2020" name="MSphere">
        <title>Insights into the evolutionary origin of Mediterranean sandfly fever viruses.</title>
        <authorList>
            <person name="Marklewitz M."/>
            <person name="Tchouassi D.P."/>
            <person name="Hieke C."/>
            <person name="Heyde V."/>
            <person name="Torto B."/>
            <person name="Sang R."/>
            <person name="Junglen S."/>
        </authorList>
    </citation>
    <scope>NUCLEOTIDE SEQUENCE</scope>
    <source>
        <strain evidence="1">SP166-KE-2016</strain>
    </source>
</reference>
<evidence type="ECO:0000313" key="2">
    <source>
        <dbReference type="Proteomes" id="UP000677969"/>
    </source>
</evidence>
<protein>
    <submittedName>
        <fullName evidence="1">Nonstructural protein</fullName>
    </submittedName>
</protein>
<keyword evidence="2" id="KW-1185">Reference proteome</keyword>
<sequence>MTLAMSFMYDHPNHYGDGSDRSSIIIFEAYNKRQKYELVRYKNIEIQCITMKPSDDCRQNLSHFYSRGEFPRKWGYSDGQVESPEFQLFDDFIKNLVQLKDSEYNLPSSINAMEALKWPTRYFSTFVFRFCSQNHQPSNFTKNVEATILLQSVGKVMPLEALIIRTHRKIVREAAILGMPTEVFTGLNLIKEIAAIQCVRLMNACKHDALWFGQNRLNVLVRVFRERIESWCPSILGNGKWNPIPAPELVQLLGKKSAA</sequence>
<dbReference type="GeneID" id="80550454"/>
<gene>
    <name evidence="1" type="primary">NSs</name>
</gene>
<dbReference type="Pfam" id="PF11073">
    <property type="entry name" value="NSs"/>
    <property type="match status" value="1"/>
</dbReference>
<proteinExistence type="predicted"/>